<feature type="domain" description="Microbial-type PARG catalytic" evidence="2">
    <location>
        <begin position="129"/>
        <end position="272"/>
    </location>
</feature>
<dbReference type="EMBL" id="AYKW01000068">
    <property type="protein sequence ID" value="PIL23542.1"/>
    <property type="molecule type" value="Genomic_DNA"/>
</dbReference>
<protein>
    <recommendedName>
        <fullName evidence="2">Microbial-type PARG catalytic domain-containing protein</fullName>
    </recommendedName>
</protein>
<dbReference type="PANTHER" id="PTHR35596">
    <property type="entry name" value="DUF2263 DOMAIN-CONTAINING PROTEIN"/>
    <property type="match status" value="1"/>
</dbReference>
<feature type="compositionally biased region" description="Basic and acidic residues" evidence="1">
    <location>
        <begin position="45"/>
        <end position="54"/>
    </location>
</feature>
<dbReference type="OrthoDB" id="9985428at2759"/>
<feature type="region of interest" description="Disordered" evidence="1">
    <location>
        <begin position="1"/>
        <end position="63"/>
    </location>
</feature>
<dbReference type="NCBIfam" id="TIGR02452">
    <property type="entry name" value="TIGR02452 family protein"/>
    <property type="match status" value="2"/>
</dbReference>
<dbReference type="Pfam" id="PF10021">
    <property type="entry name" value="PARG_cat_microb"/>
    <property type="match status" value="1"/>
</dbReference>
<dbReference type="InterPro" id="IPR019261">
    <property type="entry name" value="PARG_cat_microbial"/>
</dbReference>
<keyword evidence="4" id="KW-1185">Reference proteome</keyword>
<feature type="compositionally biased region" description="Basic residues" evidence="1">
    <location>
        <begin position="1"/>
        <end position="17"/>
    </location>
</feature>
<proteinExistence type="predicted"/>
<dbReference type="Gene3D" id="3.40.220.10">
    <property type="entry name" value="Leucine Aminopeptidase, subunit E, domain 1"/>
    <property type="match status" value="1"/>
</dbReference>
<dbReference type="Proteomes" id="UP000230002">
    <property type="component" value="Unassembled WGS sequence"/>
</dbReference>
<dbReference type="PANTHER" id="PTHR35596:SF1">
    <property type="entry name" value="MICROBIAL-TYPE PARG CATALYTIC DOMAIN-CONTAINING PROTEIN"/>
    <property type="match status" value="1"/>
</dbReference>
<organism evidence="3 4">
    <name type="scientific">Ganoderma sinense ZZ0214-1</name>
    <dbReference type="NCBI Taxonomy" id="1077348"/>
    <lineage>
        <taxon>Eukaryota</taxon>
        <taxon>Fungi</taxon>
        <taxon>Dikarya</taxon>
        <taxon>Basidiomycota</taxon>
        <taxon>Agaricomycotina</taxon>
        <taxon>Agaricomycetes</taxon>
        <taxon>Polyporales</taxon>
        <taxon>Polyporaceae</taxon>
        <taxon>Ganoderma</taxon>
    </lineage>
</organism>
<gene>
    <name evidence="3" type="ORF">GSI_14855</name>
</gene>
<evidence type="ECO:0000256" key="1">
    <source>
        <dbReference type="SAM" id="MobiDB-lite"/>
    </source>
</evidence>
<dbReference type="STRING" id="1077348.A0A2G8RPW1"/>
<sequence length="434" mass="48399">MAKQRSRNPKNRQRKQRCASTPSTPREHARHKHAMAAQAKRQRIKKQEAQKAKEQSMQQRRRMSPMLAAAIQRARRERWAAIALETQGIVLGNGQYVEERIDPSFVDSAVLLSSKAQPSPFPSPSYIPHNIANAVALCNQHTVFYPHYSPVLAHWSEPHPHTTLPTTQIEFTRTSTLNVARNLSITRSQDPLQSTDIGVLSFASAKRPGGGYLHGSSEQEDTIARLSSLVANLASPAAQDFYKEHRTFRNEDGSGLHDHSMVYSPGVVVFRKDADDEPAPGRTAKSSSFFLRDSLGGDFIAPYTIDVVSAVPVNAAAIYQKYVGEPQLYQDGIRRVMRDRMGRALRAFETHGDRVLILGAFGCGSFENKVEMIATIWAELLVCGETVDGVRRPARFKDSFEKVVFAVPGRLFEPFKRAFNLRLDEDMLTAALAS</sequence>
<accession>A0A2G8RPW1</accession>
<comment type="caution">
    <text evidence="3">The sequence shown here is derived from an EMBL/GenBank/DDBJ whole genome shotgun (WGS) entry which is preliminary data.</text>
</comment>
<evidence type="ECO:0000313" key="3">
    <source>
        <dbReference type="EMBL" id="PIL23542.1"/>
    </source>
</evidence>
<dbReference type="InterPro" id="IPR012664">
    <property type="entry name" value="CHP02452"/>
</dbReference>
<reference evidence="3 4" key="1">
    <citation type="journal article" date="2015" name="Sci. Rep.">
        <title>Chromosome-level genome map provides insights into diverse defense mechanisms in the medicinal fungus Ganoderma sinense.</title>
        <authorList>
            <person name="Zhu Y."/>
            <person name="Xu J."/>
            <person name="Sun C."/>
            <person name="Zhou S."/>
            <person name="Xu H."/>
            <person name="Nelson D.R."/>
            <person name="Qian J."/>
            <person name="Song J."/>
            <person name="Luo H."/>
            <person name="Xiang L."/>
            <person name="Li Y."/>
            <person name="Xu Z."/>
            <person name="Ji A."/>
            <person name="Wang L."/>
            <person name="Lu S."/>
            <person name="Hayward A."/>
            <person name="Sun W."/>
            <person name="Li X."/>
            <person name="Schwartz D.C."/>
            <person name="Wang Y."/>
            <person name="Chen S."/>
        </authorList>
    </citation>
    <scope>NUCLEOTIDE SEQUENCE [LARGE SCALE GENOMIC DNA]</scope>
    <source>
        <strain evidence="3 4">ZZ0214-1</strain>
    </source>
</reference>
<evidence type="ECO:0000313" key="4">
    <source>
        <dbReference type="Proteomes" id="UP000230002"/>
    </source>
</evidence>
<evidence type="ECO:0000259" key="2">
    <source>
        <dbReference type="Pfam" id="PF10021"/>
    </source>
</evidence>
<name>A0A2G8RPW1_9APHY</name>
<dbReference type="InterPro" id="IPR043472">
    <property type="entry name" value="Macro_dom-like"/>
</dbReference>
<feature type="compositionally biased region" description="Basic residues" evidence="1">
    <location>
        <begin position="28"/>
        <end position="44"/>
    </location>
</feature>
<dbReference type="AlphaFoldDB" id="A0A2G8RPW1"/>